<evidence type="ECO:0000313" key="1">
    <source>
        <dbReference type="EMBL" id="QTA83880.1"/>
    </source>
</evidence>
<organism evidence="1 2">
    <name type="scientific">Desulfonema limicola</name>
    <dbReference type="NCBI Taxonomy" id="45656"/>
    <lineage>
        <taxon>Bacteria</taxon>
        <taxon>Pseudomonadati</taxon>
        <taxon>Thermodesulfobacteriota</taxon>
        <taxon>Desulfobacteria</taxon>
        <taxon>Desulfobacterales</taxon>
        <taxon>Desulfococcaceae</taxon>
        <taxon>Desulfonema</taxon>
    </lineage>
</organism>
<dbReference type="KEGG" id="dli:dnl_63040"/>
<gene>
    <name evidence="1" type="ORF">dnl_63040</name>
</gene>
<protein>
    <submittedName>
        <fullName evidence="1">Uncharacterized protein</fullName>
    </submittedName>
</protein>
<dbReference type="Proteomes" id="UP000663720">
    <property type="component" value="Chromosome"/>
</dbReference>
<sequence>MMEGTIIMNKYRCSCGAFKRPGMPCKRCMSSNHTDNYLDYYNMYNPGGGMGDVSHCADFQFVGAPIPDIPDSPPDAPIDWSFGIPNIDQIGRIGAAIGTGIIDVVIPGFGVAADIARIMAETTPEGGTT</sequence>
<keyword evidence="2" id="KW-1185">Reference proteome</keyword>
<proteinExistence type="predicted"/>
<reference evidence="1" key="1">
    <citation type="journal article" date="2021" name="Microb. Physiol.">
        <title>Proteogenomic Insights into the Physiology of Marine, Sulfate-Reducing, Filamentous Desulfonema limicola and Desulfonema magnum.</title>
        <authorList>
            <person name="Schnaars V."/>
            <person name="Wohlbrand L."/>
            <person name="Scheve S."/>
            <person name="Hinrichs C."/>
            <person name="Reinhardt R."/>
            <person name="Rabus R."/>
        </authorList>
    </citation>
    <scope>NUCLEOTIDE SEQUENCE</scope>
    <source>
        <strain evidence="1">5ac10</strain>
    </source>
</reference>
<evidence type="ECO:0000313" key="2">
    <source>
        <dbReference type="Proteomes" id="UP000663720"/>
    </source>
</evidence>
<dbReference type="AlphaFoldDB" id="A0A975GJW9"/>
<accession>A0A975GJW9</accession>
<name>A0A975GJW9_9BACT</name>
<dbReference type="EMBL" id="CP061799">
    <property type="protein sequence ID" value="QTA83880.1"/>
    <property type="molecule type" value="Genomic_DNA"/>
</dbReference>